<reference evidence="2" key="1">
    <citation type="submission" date="2018-05" db="EMBL/GenBank/DDBJ databases">
        <authorList>
            <person name="Lanie J.A."/>
            <person name="Ng W.-L."/>
            <person name="Kazmierczak K.M."/>
            <person name="Andrzejewski T.M."/>
            <person name="Davidsen T.M."/>
            <person name="Wayne K.J."/>
            <person name="Tettelin H."/>
            <person name="Glass J.I."/>
            <person name="Rusch D."/>
            <person name="Podicherti R."/>
            <person name="Tsui H.-C.T."/>
            <person name="Winkler M.E."/>
        </authorList>
    </citation>
    <scope>NUCLEOTIDE SEQUENCE</scope>
</reference>
<name>A0A382MFC1_9ZZZZ</name>
<dbReference type="Pfam" id="PF00535">
    <property type="entry name" value="Glycos_transf_2"/>
    <property type="match status" value="1"/>
</dbReference>
<dbReference type="Gene3D" id="3.90.550.10">
    <property type="entry name" value="Spore Coat Polysaccharide Biosynthesis Protein SpsA, Chain A"/>
    <property type="match status" value="1"/>
</dbReference>
<proteinExistence type="predicted"/>
<sequence>MQKVSVVIITKNEEKNIARCLESVRWADEIVVVDTFSTDRTVEVCREFTDKVFQEKWLGYGLQKNFCASKARNRWVLNIDADEVISLECAEAIQKLMSGEPEFPLYRFPRKNFIAGRWVRYAGWYPDLIARLYDRDRVSFSNSMVHERLTPDNGGVGIINYPILHYSFEGMEDYIQRQNRYSSLYAEEKKQMDWEANWSHLYVRPVWIFLKTYFLKQGFREGFLGIFLSLSMAFYTYL</sequence>
<protein>
    <recommendedName>
        <fullName evidence="1">Glycosyltransferase 2-like domain-containing protein</fullName>
    </recommendedName>
</protein>
<dbReference type="InterPro" id="IPR001173">
    <property type="entry name" value="Glyco_trans_2-like"/>
</dbReference>
<evidence type="ECO:0000313" key="2">
    <source>
        <dbReference type="EMBL" id="SVC47340.1"/>
    </source>
</evidence>
<organism evidence="2">
    <name type="scientific">marine metagenome</name>
    <dbReference type="NCBI Taxonomy" id="408172"/>
    <lineage>
        <taxon>unclassified sequences</taxon>
        <taxon>metagenomes</taxon>
        <taxon>ecological metagenomes</taxon>
    </lineage>
</organism>
<evidence type="ECO:0000259" key="1">
    <source>
        <dbReference type="Pfam" id="PF00535"/>
    </source>
</evidence>
<dbReference type="PANTHER" id="PTHR43630">
    <property type="entry name" value="POLY-BETA-1,6-N-ACETYL-D-GLUCOSAMINE SYNTHASE"/>
    <property type="match status" value="1"/>
</dbReference>
<dbReference type="EMBL" id="UINC01093155">
    <property type="protein sequence ID" value="SVC47340.1"/>
    <property type="molecule type" value="Genomic_DNA"/>
</dbReference>
<dbReference type="AlphaFoldDB" id="A0A382MFC1"/>
<dbReference type="CDD" id="cd02511">
    <property type="entry name" value="Beta4Glucosyltransferase"/>
    <property type="match status" value="1"/>
</dbReference>
<gene>
    <name evidence="2" type="ORF">METZ01_LOCUS300194</name>
</gene>
<feature type="non-terminal residue" evidence="2">
    <location>
        <position position="238"/>
    </location>
</feature>
<accession>A0A382MFC1</accession>
<dbReference type="InterPro" id="IPR029044">
    <property type="entry name" value="Nucleotide-diphossugar_trans"/>
</dbReference>
<dbReference type="SUPFAM" id="SSF53448">
    <property type="entry name" value="Nucleotide-diphospho-sugar transferases"/>
    <property type="match status" value="1"/>
</dbReference>
<feature type="domain" description="Glycosyltransferase 2-like" evidence="1">
    <location>
        <begin position="5"/>
        <end position="120"/>
    </location>
</feature>
<dbReference type="PANTHER" id="PTHR43630:SF2">
    <property type="entry name" value="GLYCOSYLTRANSFERASE"/>
    <property type="match status" value="1"/>
</dbReference>